<protein>
    <submittedName>
        <fullName evidence="1">Uncharacterized protein</fullName>
    </submittedName>
</protein>
<name>A0A212IZS2_9BACT</name>
<gene>
    <name evidence="1" type="ORF">KM92DES2_10303</name>
</gene>
<evidence type="ECO:0000313" key="1">
    <source>
        <dbReference type="EMBL" id="SBV92706.1"/>
    </source>
</evidence>
<reference evidence="1" key="1">
    <citation type="submission" date="2016-04" db="EMBL/GenBank/DDBJ databases">
        <authorList>
            <person name="Evans L.H."/>
            <person name="Alamgir A."/>
            <person name="Owens N."/>
            <person name="Weber N.D."/>
            <person name="Virtaneva K."/>
            <person name="Barbian K."/>
            <person name="Babar A."/>
            <person name="Rosenke K."/>
        </authorList>
    </citation>
    <scope>NUCLEOTIDE SEQUENCE</scope>
    <source>
        <strain evidence="1">92-2</strain>
    </source>
</reference>
<organism evidence="1">
    <name type="scientific">uncultured Desulfovibrio sp</name>
    <dbReference type="NCBI Taxonomy" id="167968"/>
    <lineage>
        <taxon>Bacteria</taxon>
        <taxon>Pseudomonadati</taxon>
        <taxon>Thermodesulfobacteriota</taxon>
        <taxon>Desulfovibrionia</taxon>
        <taxon>Desulfovibrionales</taxon>
        <taxon>Desulfovibrionaceae</taxon>
        <taxon>Desulfovibrio</taxon>
        <taxon>environmental samples</taxon>
    </lineage>
</organism>
<sequence>MLFGHDISPSGEILEACAARGKAGPVMGLRPLRGPPCIPPRSTPKEGFQLSLCYEGNAAIAAGASFPRCAHSGDLPPRRVNARERFRFESKAASAMIEDSSEVLKTAL</sequence>
<accession>A0A212IZS2</accession>
<proteinExistence type="predicted"/>
<dbReference type="AlphaFoldDB" id="A0A212IZS2"/>
<dbReference type="EMBL" id="FLUP01000001">
    <property type="protein sequence ID" value="SBV92706.1"/>
    <property type="molecule type" value="Genomic_DNA"/>
</dbReference>